<protein>
    <submittedName>
        <fullName evidence="1">Uncharacterized protein</fullName>
    </submittedName>
</protein>
<organism evidence="1 2">
    <name type="scientific">Desulfovibrio legallii</name>
    <dbReference type="NCBI Taxonomy" id="571438"/>
    <lineage>
        <taxon>Bacteria</taxon>
        <taxon>Pseudomonadati</taxon>
        <taxon>Thermodesulfobacteriota</taxon>
        <taxon>Desulfovibrionia</taxon>
        <taxon>Desulfovibrionales</taxon>
        <taxon>Desulfovibrionaceae</taxon>
        <taxon>Desulfovibrio</taxon>
    </lineage>
</organism>
<sequence length="187" mass="20476">MSEAIIKEHPLRPYFDMEGFMTMSHETRLGGAVLQRLVDLWGQWLPKLKVCEISTGKIAYLAVWLPEDVEGFVDAAWEKSASDGFMVNNLAQFMCMAAVQELLPEVESAGCAPSPRPTAALRAALAGLGLEYREGAATLSRRYAVVTHYPFRGGCEICHLQDQCPKGQGQAESASVLLPGYEPKADQ</sequence>
<proteinExistence type="predicted"/>
<reference evidence="2" key="1">
    <citation type="submission" date="2016-10" db="EMBL/GenBank/DDBJ databases">
        <authorList>
            <person name="Varghese N."/>
            <person name="Submissions S."/>
        </authorList>
    </citation>
    <scope>NUCLEOTIDE SEQUENCE [LARGE SCALE GENOMIC DNA]</scope>
    <source>
        <strain evidence="2">KHC7</strain>
    </source>
</reference>
<evidence type="ECO:0000313" key="1">
    <source>
        <dbReference type="EMBL" id="SDF34997.1"/>
    </source>
</evidence>
<dbReference type="OrthoDB" id="5453322at2"/>
<dbReference type="EMBL" id="FNBX01000004">
    <property type="protein sequence ID" value="SDF34997.1"/>
    <property type="molecule type" value="Genomic_DNA"/>
</dbReference>
<accession>A0A1G7KCU1</accession>
<gene>
    <name evidence="1" type="ORF">SAMN05192586_10454</name>
</gene>
<evidence type="ECO:0000313" key="2">
    <source>
        <dbReference type="Proteomes" id="UP000199355"/>
    </source>
</evidence>
<name>A0A1G7KCU1_9BACT</name>
<dbReference type="AlphaFoldDB" id="A0A1G7KCU1"/>
<dbReference type="Proteomes" id="UP000199355">
    <property type="component" value="Unassembled WGS sequence"/>
</dbReference>
<dbReference type="RefSeq" id="WP_092153017.1">
    <property type="nucleotide sequence ID" value="NZ_FNBX01000004.1"/>
</dbReference>
<keyword evidence="2" id="KW-1185">Reference proteome</keyword>
<dbReference type="STRING" id="571438.SAMN05192586_10454"/>